<dbReference type="STRING" id="1454373.ACMU_17930"/>
<dbReference type="InterPro" id="IPR021848">
    <property type="entry name" value="HODM_asu-like"/>
</dbReference>
<dbReference type="AlphaFoldDB" id="A0A037ZGC5"/>
<evidence type="ECO:0008006" key="3">
    <source>
        <dbReference type="Google" id="ProtNLM"/>
    </source>
</evidence>
<sequence length="259" mass="29268">MTENTPNWLNTQLPELPWAAKLPGTRLVADRDWLRVSDSFAAQLAEKERLLQDVPERVTAMTSAARAACGELLDTVLRTLEYADDYTVSLPTVSRPDGGVVQINRDAPMETLARLCQEDFCILQRGPDQDQYHLVAASLCFPAGWRLEEKLGQPLQTIHAPVSSYTGDVARRVGRLFDGVQDGKMMERANLLPYADPSLFHPEKIAGDARFLRCERQVIRRLPQSGAVVFSIHTYLVRQDDLSQDMQTRLADYLRDKRE</sequence>
<proteinExistence type="predicted"/>
<organism evidence="1 2">
    <name type="scientific">Actibacterium mucosum KCTC 23349</name>
    <dbReference type="NCBI Taxonomy" id="1454373"/>
    <lineage>
        <taxon>Bacteria</taxon>
        <taxon>Pseudomonadati</taxon>
        <taxon>Pseudomonadota</taxon>
        <taxon>Alphaproteobacteria</taxon>
        <taxon>Rhodobacterales</taxon>
        <taxon>Roseobacteraceae</taxon>
        <taxon>Actibacterium</taxon>
    </lineage>
</organism>
<gene>
    <name evidence="1" type="ORF">ACMU_17930</name>
</gene>
<dbReference type="EMBL" id="JFKE01000007">
    <property type="protein sequence ID" value="KAJ54586.1"/>
    <property type="molecule type" value="Genomic_DNA"/>
</dbReference>
<dbReference type="OrthoDB" id="5242510at2"/>
<comment type="caution">
    <text evidence="1">The sequence shown here is derived from an EMBL/GenBank/DDBJ whole genome shotgun (WGS) entry which is preliminary data.</text>
</comment>
<evidence type="ECO:0000313" key="1">
    <source>
        <dbReference type="EMBL" id="KAJ54586.1"/>
    </source>
</evidence>
<evidence type="ECO:0000313" key="2">
    <source>
        <dbReference type="Proteomes" id="UP000026249"/>
    </source>
</evidence>
<dbReference type="Proteomes" id="UP000026249">
    <property type="component" value="Unassembled WGS sequence"/>
</dbReference>
<accession>A0A037ZGC5</accession>
<reference evidence="1 2" key="1">
    <citation type="submission" date="2014-03" db="EMBL/GenBank/DDBJ databases">
        <title>Draft Genome Sequence of Actibacterium mucosum KCTC 23349, a Marine Alphaproteobacterium with Complex Ionic Requirements Isolated from Mediterranean Seawater at Malvarrosa Beach, Valencia, Spain.</title>
        <authorList>
            <person name="Arahal D.R."/>
            <person name="Shao Z."/>
            <person name="Lai Q."/>
            <person name="Pujalte M.J."/>
        </authorList>
    </citation>
    <scope>NUCLEOTIDE SEQUENCE [LARGE SCALE GENOMIC DNA]</scope>
    <source>
        <strain evidence="1 2">KCTC 23349</strain>
    </source>
</reference>
<protein>
    <recommendedName>
        <fullName evidence="3">DUF3445 domain-containing protein</fullName>
    </recommendedName>
</protein>
<name>A0A037ZGC5_9RHOB</name>
<keyword evidence="2" id="KW-1185">Reference proteome</keyword>
<dbReference type="Pfam" id="PF11927">
    <property type="entry name" value="HODM_asu-like"/>
    <property type="match status" value="1"/>
</dbReference>